<evidence type="ECO:0000259" key="7">
    <source>
        <dbReference type="PROSITE" id="PS51760"/>
    </source>
</evidence>
<evidence type="ECO:0000313" key="9">
    <source>
        <dbReference type="Proteomes" id="UP000244905"/>
    </source>
</evidence>
<dbReference type="SUPFAM" id="SSF51445">
    <property type="entry name" value="(Trans)glycosidases"/>
    <property type="match status" value="1"/>
</dbReference>
<dbReference type="GO" id="GO:0045493">
    <property type="term" value="P:xylan catabolic process"/>
    <property type="evidence" value="ECO:0007669"/>
    <property type="project" value="UniProtKB-KW"/>
</dbReference>
<dbReference type="InterPro" id="IPR001000">
    <property type="entry name" value="GH10_dom"/>
</dbReference>
<comment type="similarity">
    <text evidence="5">Belongs to the glycosyl hydrolase 10 (cellulase F) family.</text>
</comment>
<evidence type="ECO:0000256" key="5">
    <source>
        <dbReference type="RuleBase" id="RU361174"/>
    </source>
</evidence>
<feature type="signal peptide" evidence="6">
    <location>
        <begin position="1"/>
        <end position="22"/>
    </location>
</feature>
<keyword evidence="6" id="KW-0732">Signal</keyword>
<dbReference type="AlphaFoldDB" id="A0A2V1IR85"/>
<keyword evidence="2 5" id="KW-0119">Carbohydrate metabolism</keyword>
<dbReference type="Proteomes" id="UP000244905">
    <property type="component" value="Unassembled WGS sequence"/>
</dbReference>
<protein>
    <recommendedName>
        <fullName evidence="5">Beta-xylanase</fullName>
        <ecNumber evidence="5">3.2.1.8</ecNumber>
    </recommendedName>
</protein>
<dbReference type="PROSITE" id="PS51760">
    <property type="entry name" value="GH10_2"/>
    <property type="match status" value="1"/>
</dbReference>
<dbReference type="PANTHER" id="PTHR31490">
    <property type="entry name" value="GLYCOSYL HYDROLASE"/>
    <property type="match status" value="1"/>
</dbReference>
<organism evidence="8 9">
    <name type="scientific">Duncaniella muris</name>
    <dbReference type="NCBI Taxonomy" id="2094150"/>
    <lineage>
        <taxon>Bacteria</taxon>
        <taxon>Pseudomonadati</taxon>
        <taxon>Bacteroidota</taxon>
        <taxon>Bacteroidia</taxon>
        <taxon>Bacteroidales</taxon>
        <taxon>Muribaculaceae</taxon>
        <taxon>Duncaniella</taxon>
    </lineage>
</organism>
<keyword evidence="4 5" id="KW-0624">Polysaccharide degradation</keyword>
<evidence type="ECO:0000256" key="6">
    <source>
        <dbReference type="SAM" id="SignalP"/>
    </source>
</evidence>
<dbReference type="RefSeq" id="WP_107031117.1">
    <property type="nucleotide sequence ID" value="NZ_CAONIQ010000010.1"/>
</dbReference>
<keyword evidence="8" id="KW-0858">Xylan degradation</keyword>
<evidence type="ECO:0000256" key="4">
    <source>
        <dbReference type="ARBA" id="ARBA00023326"/>
    </source>
</evidence>
<proteinExistence type="inferred from homology"/>
<dbReference type="InterPro" id="IPR044846">
    <property type="entry name" value="GH10"/>
</dbReference>
<accession>A0A2V1IR85</accession>
<reference evidence="9" key="1">
    <citation type="submission" date="2018-02" db="EMBL/GenBank/DDBJ databases">
        <authorList>
            <person name="Clavel T."/>
            <person name="Strowig T."/>
        </authorList>
    </citation>
    <scope>NUCLEOTIDE SEQUENCE [LARGE SCALE GENOMIC DNA]</scope>
    <source>
        <strain evidence="9">DSM 103720</strain>
    </source>
</reference>
<dbReference type="EC" id="3.2.1.8" evidence="5"/>
<dbReference type="PROSITE" id="PS51257">
    <property type="entry name" value="PROKAR_LIPOPROTEIN"/>
    <property type="match status" value="1"/>
</dbReference>
<dbReference type="InterPro" id="IPR017853">
    <property type="entry name" value="GH"/>
</dbReference>
<dbReference type="SMART" id="SM00633">
    <property type="entry name" value="Glyco_10"/>
    <property type="match status" value="1"/>
</dbReference>
<feature type="chain" id="PRO_5016092618" description="Beta-xylanase" evidence="6">
    <location>
        <begin position="23"/>
        <end position="370"/>
    </location>
</feature>
<keyword evidence="9" id="KW-1185">Reference proteome</keyword>
<sequence>MKKLALCLPVAALMAIGCSAPKQEPALKDYFADDFLIGAALNVDHVKGLDPKADSIVRRHFNSIVAENCMKSEEIHPQEGVYFWDDADAFVDYGTRNNMAVIGHTLIWHSQLAPWFAVDSTGAPVSADVLKERMRDHITTIMTRYKGRIKGWDVVNEAIVEDGSYRSSPFYEILGEEFIPLAFQYAHEADPDAELYINDYAMNVPAKRDAYVRLVNDMKSKGLRVDAIGMQGHMGMDYPDFAEFEKSIEAYASTGCKVMITEWDMSALPTVSRSANISDSIVYNTQLNPYPDGLPAEISEKWNARMDSVTDILLRHADVISRVTAWGTFDGMSWKNDFPMKGRVEYPLLFDRDYQLKPFLAKRLAPADKE</sequence>
<evidence type="ECO:0000313" key="8">
    <source>
        <dbReference type="EMBL" id="PWB04193.1"/>
    </source>
</evidence>
<keyword evidence="1 5" id="KW-0378">Hydrolase</keyword>
<dbReference type="PANTHER" id="PTHR31490:SF90">
    <property type="entry name" value="ENDO-1,4-BETA-XYLANASE A"/>
    <property type="match status" value="1"/>
</dbReference>
<evidence type="ECO:0000256" key="2">
    <source>
        <dbReference type="ARBA" id="ARBA00023277"/>
    </source>
</evidence>
<dbReference type="GeneID" id="82524955"/>
<evidence type="ECO:0000256" key="1">
    <source>
        <dbReference type="ARBA" id="ARBA00022801"/>
    </source>
</evidence>
<comment type="caution">
    <text evidence="8">The sequence shown here is derived from an EMBL/GenBank/DDBJ whole genome shotgun (WGS) entry which is preliminary data.</text>
</comment>
<comment type="catalytic activity">
    <reaction evidence="5">
        <text>Endohydrolysis of (1-&gt;4)-beta-D-xylosidic linkages in xylans.</text>
        <dbReference type="EC" id="3.2.1.8"/>
    </reaction>
</comment>
<dbReference type="Pfam" id="PF00331">
    <property type="entry name" value="Glyco_hydro_10"/>
    <property type="match status" value="1"/>
</dbReference>
<keyword evidence="3 5" id="KW-0326">Glycosidase</keyword>
<name>A0A2V1IR85_9BACT</name>
<dbReference type="Gene3D" id="3.20.20.80">
    <property type="entry name" value="Glycosidases"/>
    <property type="match status" value="1"/>
</dbReference>
<dbReference type="PRINTS" id="PR00134">
    <property type="entry name" value="GLHYDRLASE10"/>
</dbReference>
<dbReference type="GO" id="GO:0031176">
    <property type="term" value="F:endo-1,4-beta-xylanase activity"/>
    <property type="evidence" value="ECO:0007669"/>
    <property type="project" value="UniProtKB-EC"/>
</dbReference>
<evidence type="ECO:0000256" key="3">
    <source>
        <dbReference type="ARBA" id="ARBA00023295"/>
    </source>
</evidence>
<feature type="domain" description="GH10" evidence="7">
    <location>
        <begin position="21"/>
        <end position="366"/>
    </location>
</feature>
<gene>
    <name evidence="8" type="ORF">C5O23_01145</name>
</gene>
<dbReference type="EMBL" id="PUEC01000002">
    <property type="protein sequence ID" value="PWB04193.1"/>
    <property type="molecule type" value="Genomic_DNA"/>
</dbReference>